<dbReference type="InterPro" id="IPR050600">
    <property type="entry name" value="SETD3_SETD6_MTase"/>
</dbReference>
<dbReference type="GeneID" id="39578388"/>
<evidence type="ECO:0000313" key="3">
    <source>
        <dbReference type="Proteomes" id="UP000272025"/>
    </source>
</evidence>
<dbReference type="STRING" id="1314773.A0A3N2PVB6"/>
<gene>
    <name evidence="2" type="ORF">SODALDRAFT_324668</name>
</gene>
<dbReference type="InterPro" id="IPR046341">
    <property type="entry name" value="SET_dom_sf"/>
</dbReference>
<name>A0A3N2PVB6_SODAK</name>
<proteinExistence type="predicted"/>
<protein>
    <submittedName>
        <fullName evidence="2">SET domain-containing protein</fullName>
    </submittedName>
</protein>
<reference evidence="2 3" key="1">
    <citation type="journal article" date="2018" name="Mol. Ecol.">
        <title>The obligate alkalophilic soda-lake fungus Sodiomyces alkalinus has shifted to a protein diet.</title>
        <authorList>
            <person name="Grum-Grzhimaylo A.A."/>
            <person name="Falkoski D.L."/>
            <person name="van den Heuvel J."/>
            <person name="Valero-Jimenez C.A."/>
            <person name="Min B."/>
            <person name="Choi I.G."/>
            <person name="Lipzen A."/>
            <person name="Daum C.G."/>
            <person name="Aanen D.K."/>
            <person name="Tsang A."/>
            <person name="Henrissat B."/>
            <person name="Bilanenko E.N."/>
            <person name="de Vries R.P."/>
            <person name="van Kan J.A.L."/>
            <person name="Grigoriev I.V."/>
            <person name="Debets A.J.M."/>
        </authorList>
    </citation>
    <scope>NUCLEOTIDE SEQUENCE [LARGE SCALE GENOMIC DNA]</scope>
    <source>
        <strain evidence="2 3">F11</strain>
    </source>
</reference>
<dbReference type="SUPFAM" id="SSF82199">
    <property type="entry name" value="SET domain"/>
    <property type="match status" value="1"/>
</dbReference>
<dbReference type="GO" id="GO:0005634">
    <property type="term" value="C:nucleus"/>
    <property type="evidence" value="ECO:0007669"/>
    <property type="project" value="TreeGrafter"/>
</dbReference>
<accession>A0A3N2PVB6</accession>
<dbReference type="Gene3D" id="3.90.1410.10">
    <property type="entry name" value="set domain protein methyltransferase, domain 1"/>
    <property type="match status" value="1"/>
</dbReference>
<dbReference type="AlphaFoldDB" id="A0A3N2PVB6"/>
<dbReference type="GO" id="GO:0016279">
    <property type="term" value="F:protein-lysine N-methyltransferase activity"/>
    <property type="evidence" value="ECO:0007669"/>
    <property type="project" value="TreeGrafter"/>
</dbReference>
<dbReference type="RefSeq" id="XP_028466092.1">
    <property type="nucleotide sequence ID" value="XM_028609910.1"/>
</dbReference>
<organism evidence="2 3">
    <name type="scientific">Sodiomyces alkalinus (strain CBS 110278 / VKM F-3762 / F11)</name>
    <name type="common">Alkaliphilic filamentous fungus</name>
    <dbReference type="NCBI Taxonomy" id="1314773"/>
    <lineage>
        <taxon>Eukaryota</taxon>
        <taxon>Fungi</taxon>
        <taxon>Dikarya</taxon>
        <taxon>Ascomycota</taxon>
        <taxon>Pezizomycotina</taxon>
        <taxon>Sordariomycetes</taxon>
        <taxon>Hypocreomycetidae</taxon>
        <taxon>Glomerellales</taxon>
        <taxon>Plectosphaerellaceae</taxon>
        <taxon>Sodiomyces</taxon>
    </lineage>
</organism>
<evidence type="ECO:0000256" key="1">
    <source>
        <dbReference type="SAM" id="MobiDB-lite"/>
    </source>
</evidence>
<evidence type="ECO:0000313" key="2">
    <source>
        <dbReference type="EMBL" id="ROT38286.1"/>
    </source>
</evidence>
<dbReference type="OrthoDB" id="42889at2759"/>
<dbReference type="PANTHER" id="PTHR13271:SF146">
    <property type="entry name" value="SET DOMAIN-CONTAINING PROTEIN"/>
    <property type="match status" value="1"/>
</dbReference>
<dbReference type="EMBL" id="ML119056">
    <property type="protein sequence ID" value="ROT38286.1"/>
    <property type="molecule type" value="Genomic_DNA"/>
</dbReference>
<dbReference type="PANTHER" id="PTHR13271">
    <property type="entry name" value="UNCHARACTERIZED PUTATIVE METHYLTRANSFERASE"/>
    <property type="match status" value="1"/>
</dbReference>
<keyword evidence="3" id="KW-1185">Reference proteome</keyword>
<dbReference type="Proteomes" id="UP000272025">
    <property type="component" value="Unassembled WGS sequence"/>
</dbReference>
<sequence>MVKVVRSQREKAQCEGKYNLLAYHLPYFYTFKMEELISWSKENGGNLSADVEVFYDSVTGHSFRVREGHSLIPGDAIVSCPLSITLSYLNTLDQDLTSHGIPSPAHRTGDPLPREFLKAVAPHVTARFFLMQQYLLGRASFWYPYIRTLPQPDNHSAWALPPFWTSDDIDLLEGTNAHVSLHEIKARLRSEHKHASAALEATSFAGRSHEYSRLLYHWAYTIFTTRSFRPSRVVPDPEALPLPDGVAVDDFHVLMPLFDVGNHSPTAEVDWHVLSEASGAEKASNGPATVLATRTPYAAGEQVFNNYGPKTNAELLLAYGFVIPASPALHNDYVHLQLRTASAAAPSSSSSPAPPKPRDDFFFSLRPVTHPSSVTAHKRLTLPSLDPDSVLPCFRHVQDTLVWELVCMQTSPEQREALFPAAAGEGMDGDKERLRALLTGEMETTALAVVEALLERTLAIIQAKAFQELEKLEQSDFELDEDEDEDDGEGEAEAGEGSGATRNQRLAYVYRTQCRNVLINVLESLEMPSLSSSRRRSASWNLCNASLPRSTALNHRMSHRMRSGSAMSTPKPTVWSVSSRVVSANKAEDESAFLSRLNESSALLRKDCVLALRWCPAVCRLWPVTWKPE</sequence>
<feature type="region of interest" description="Disordered" evidence="1">
    <location>
        <begin position="477"/>
        <end position="500"/>
    </location>
</feature>
<feature type="compositionally biased region" description="Acidic residues" evidence="1">
    <location>
        <begin position="477"/>
        <end position="494"/>
    </location>
</feature>